<dbReference type="InterPro" id="IPR047135">
    <property type="entry name" value="YsiQ"/>
</dbReference>
<dbReference type="CDD" id="cd13134">
    <property type="entry name" value="MATE_like_8"/>
    <property type="match status" value="1"/>
</dbReference>
<feature type="transmembrane region" description="Helical" evidence="7">
    <location>
        <begin position="387"/>
        <end position="407"/>
    </location>
</feature>
<organism evidence="8 9">
    <name type="scientific">Marinicrinis lubricantis</name>
    <dbReference type="NCBI Taxonomy" id="2086470"/>
    <lineage>
        <taxon>Bacteria</taxon>
        <taxon>Bacillati</taxon>
        <taxon>Bacillota</taxon>
        <taxon>Bacilli</taxon>
        <taxon>Bacillales</taxon>
        <taxon>Paenibacillaceae</taxon>
    </lineage>
</organism>
<dbReference type="PANTHER" id="PTHR42925">
    <property type="entry name" value="MULTIDRUG AND TOXIN EFFLUX PROTEIN MATE FAMILY"/>
    <property type="match status" value="1"/>
</dbReference>
<feature type="transmembrane region" description="Helical" evidence="7">
    <location>
        <begin position="165"/>
        <end position="186"/>
    </location>
</feature>
<keyword evidence="2" id="KW-0813">Transport</keyword>
<dbReference type="Proteomes" id="UP001596250">
    <property type="component" value="Unassembled WGS sequence"/>
</dbReference>
<evidence type="ECO:0000256" key="2">
    <source>
        <dbReference type="ARBA" id="ARBA00022448"/>
    </source>
</evidence>
<evidence type="ECO:0000256" key="5">
    <source>
        <dbReference type="ARBA" id="ARBA00022989"/>
    </source>
</evidence>
<dbReference type="NCBIfam" id="TIGR00797">
    <property type="entry name" value="matE"/>
    <property type="match status" value="1"/>
</dbReference>
<dbReference type="PIRSF" id="PIRSF006603">
    <property type="entry name" value="DinF"/>
    <property type="match status" value="1"/>
</dbReference>
<feature type="transmembrane region" description="Helical" evidence="7">
    <location>
        <begin position="56"/>
        <end position="79"/>
    </location>
</feature>
<protein>
    <submittedName>
        <fullName evidence="8">MATE family efflux transporter</fullName>
    </submittedName>
</protein>
<keyword evidence="6 7" id="KW-0472">Membrane</keyword>
<feature type="transmembrane region" description="Helical" evidence="7">
    <location>
        <begin position="91"/>
        <end position="112"/>
    </location>
</feature>
<evidence type="ECO:0000256" key="6">
    <source>
        <dbReference type="ARBA" id="ARBA00023136"/>
    </source>
</evidence>
<dbReference type="RefSeq" id="WP_379891861.1">
    <property type="nucleotide sequence ID" value="NZ_CBCSCT010000003.1"/>
</dbReference>
<comment type="caution">
    <text evidence="8">The sequence shown here is derived from an EMBL/GenBank/DDBJ whole genome shotgun (WGS) entry which is preliminary data.</text>
</comment>
<keyword evidence="9" id="KW-1185">Reference proteome</keyword>
<gene>
    <name evidence="8" type="ORF">ACFPXP_01925</name>
</gene>
<dbReference type="EMBL" id="JBHSQV010000010">
    <property type="protein sequence ID" value="MFC5985230.1"/>
    <property type="molecule type" value="Genomic_DNA"/>
</dbReference>
<evidence type="ECO:0000313" key="9">
    <source>
        <dbReference type="Proteomes" id="UP001596250"/>
    </source>
</evidence>
<dbReference type="PANTHER" id="PTHR42925:SF1">
    <property type="entry name" value="VIRULENCE FACTOR MVIN"/>
    <property type="match status" value="1"/>
</dbReference>
<name>A0ABW1IJL1_9BACL</name>
<evidence type="ECO:0000313" key="8">
    <source>
        <dbReference type="EMBL" id="MFC5985230.1"/>
    </source>
</evidence>
<feature type="transmembrane region" description="Helical" evidence="7">
    <location>
        <begin position="192"/>
        <end position="221"/>
    </location>
</feature>
<dbReference type="Pfam" id="PF01554">
    <property type="entry name" value="MatE"/>
    <property type="match status" value="2"/>
</dbReference>
<proteinExistence type="predicted"/>
<feature type="transmembrane region" description="Helical" evidence="7">
    <location>
        <begin position="325"/>
        <end position="343"/>
    </location>
</feature>
<evidence type="ECO:0000256" key="1">
    <source>
        <dbReference type="ARBA" id="ARBA00004651"/>
    </source>
</evidence>
<feature type="transmembrane region" description="Helical" evidence="7">
    <location>
        <begin position="281"/>
        <end position="304"/>
    </location>
</feature>
<sequence length="456" mass="50367">MRKKPYTSAVKLSLFAITWPIFIESALQMLMRTSDTFMLSRLSDSAVAAVGVANQLIMFTILIFNVVSLGSSVVIMQYLGARKTDEIGQMAATGIALNFIFGLLMSLMITIFSGPLLRIFGLETELLKQAQTFLYIAGGALFIQALLIAVIAIIQAHGYTKFTMFVTIGMNALNILGNYVFIYGAWGFPQLGITGVAIATAFSQLAALIMNLIVLTKVVHVRMKWKQLFHFRRDHVGKMLKVGLPSSAVTMSYSINQLVTTAIIATLGAEMLAAKIYTSNIQFMVTILVISIGKGMQIMVGHLVGAGELENAYTQVFRNLRRSMIITLSAVAIIFVFRVPLLHLFTGNSAIVSIGATLLLMSFLLEPGRNCNVIIEKSLQAAGDARFAMLTSIIVTWSFSVPLTYWLGIHMDYGMVGIWAAFIVDEWLRGIILCWRWKSKIWERKSLVSSKQKVTV</sequence>
<evidence type="ECO:0000256" key="4">
    <source>
        <dbReference type="ARBA" id="ARBA00022692"/>
    </source>
</evidence>
<keyword evidence="5 7" id="KW-1133">Transmembrane helix</keyword>
<feature type="transmembrane region" description="Helical" evidence="7">
    <location>
        <begin position="242"/>
        <end position="269"/>
    </location>
</feature>
<accession>A0ABW1IJL1</accession>
<reference evidence="9" key="1">
    <citation type="journal article" date="2019" name="Int. J. Syst. Evol. Microbiol.">
        <title>The Global Catalogue of Microorganisms (GCM) 10K type strain sequencing project: providing services to taxonomists for standard genome sequencing and annotation.</title>
        <authorList>
            <consortium name="The Broad Institute Genomics Platform"/>
            <consortium name="The Broad Institute Genome Sequencing Center for Infectious Disease"/>
            <person name="Wu L."/>
            <person name="Ma J."/>
        </authorList>
    </citation>
    <scope>NUCLEOTIDE SEQUENCE [LARGE SCALE GENOMIC DNA]</scope>
    <source>
        <strain evidence="9">CCM 8749</strain>
    </source>
</reference>
<dbReference type="InterPro" id="IPR002528">
    <property type="entry name" value="MATE_fam"/>
</dbReference>
<comment type="subcellular location">
    <subcellularLocation>
        <location evidence="1">Cell membrane</location>
        <topology evidence="1">Multi-pass membrane protein</topology>
    </subcellularLocation>
</comment>
<keyword evidence="3" id="KW-1003">Cell membrane</keyword>
<feature type="transmembrane region" description="Helical" evidence="7">
    <location>
        <begin position="132"/>
        <end position="153"/>
    </location>
</feature>
<evidence type="ECO:0000256" key="7">
    <source>
        <dbReference type="SAM" id="Phobius"/>
    </source>
</evidence>
<feature type="transmembrane region" description="Helical" evidence="7">
    <location>
        <begin position="349"/>
        <end position="366"/>
    </location>
</feature>
<evidence type="ECO:0000256" key="3">
    <source>
        <dbReference type="ARBA" id="ARBA00022475"/>
    </source>
</evidence>
<keyword evidence="4 7" id="KW-0812">Transmembrane</keyword>
<dbReference type="InterPro" id="IPR048279">
    <property type="entry name" value="MdtK-like"/>
</dbReference>
<feature type="transmembrane region" description="Helical" evidence="7">
    <location>
        <begin position="12"/>
        <end position="31"/>
    </location>
</feature>
<feature type="transmembrane region" description="Helical" evidence="7">
    <location>
        <begin position="413"/>
        <end position="435"/>
    </location>
</feature>